<evidence type="ECO:0000313" key="13">
    <source>
        <dbReference type="Proteomes" id="UP000673691"/>
    </source>
</evidence>
<evidence type="ECO:0000256" key="10">
    <source>
        <dbReference type="RuleBase" id="RU363060"/>
    </source>
</evidence>
<keyword evidence="5 10" id="KW-1133">Transmembrane helix</keyword>
<comment type="function">
    <text evidence="8">Proton-conducting pore forming subunit of the V0 complex of vacuolar(H+)-ATPase (V-ATPase), a multisubunit enzyme composed of a peripheral complex (V1) that hydrolyzes ATP and a membrane integral complex (V0) that translocates protons. V-ATPase is responsible for acidifying and maintaining the pH of intracellular compartments.</text>
</comment>
<keyword evidence="7 10" id="KW-0472">Membrane</keyword>
<name>A0A8H7ZY37_9FUNG</name>
<dbReference type="CDD" id="cd18178">
    <property type="entry name" value="ATP-synt_Vo_c_ATP6F_rpt2"/>
    <property type="match status" value="1"/>
</dbReference>
<feature type="domain" description="V-ATPase proteolipid subunit C-like" evidence="11">
    <location>
        <begin position="28"/>
        <end position="79"/>
    </location>
</feature>
<dbReference type="InterPro" id="IPR002379">
    <property type="entry name" value="ATPase_proteolipid_c-like_dom"/>
</dbReference>
<keyword evidence="4 10" id="KW-0812">Transmembrane</keyword>
<dbReference type="GO" id="GO:0046961">
    <property type="term" value="F:proton-transporting ATPase activity, rotational mechanism"/>
    <property type="evidence" value="ECO:0007669"/>
    <property type="project" value="InterPro"/>
</dbReference>
<feature type="transmembrane region" description="Helical" evidence="10">
    <location>
        <begin position="59"/>
        <end position="85"/>
    </location>
</feature>
<evidence type="ECO:0000256" key="4">
    <source>
        <dbReference type="ARBA" id="ARBA00022692"/>
    </source>
</evidence>
<evidence type="ECO:0000256" key="3">
    <source>
        <dbReference type="ARBA" id="ARBA00022448"/>
    </source>
</evidence>
<dbReference type="EMBL" id="JAEFCI010003517">
    <property type="protein sequence ID" value="KAG5461520.1"/>
    <property type="molecule type" value="Genomic_DNA"/>
</dbReference>
<evidence type="ECO:0000256" key="9">
    <source>
        <dbReference type="ARBA" id="ARBA00046480"/>
    </source>
</evidence>
<dbReference type="OrthoDB" id="10264021at2759"/>
<dbReference type="PRINTS" id="PR00122">
    <property type="entry name" value="VACATPASE"/>
</dbReference>
<evidence type="ECO:0000256" key="1">
    <source>
        <dbReference type="ARBA" id="ARBA00004141"/>
    </source>
</evidence>
<gene>
    <name evidence="12" type="ORF">BJ554DRAFT_6270</name>
</gene>
<protein>
    <recommendedName>
        <fullName evidence="11">V-ATPase proteolipid subunit C-like domain-containing protein</fullName>
    </recommendedName>
</protein>
<comment type="similarity">
    <text evidence="2 10">Belongs to the V-ATPase proteolipid subunit family.</text>
</comment>
<evidence type="ECO:0000256" key="5">
    <source>
        <dbReference type="ARBA" id="ARBA00022989"/>
    </source>
</evidence>
<evidence type="ECO:0000256" key="6">
    <source>
        <dbReference type="ARBA" id="ARBA00023065"/>
    </source>
</evidence>
<reference evidence="12 13" key="1">
    <citation type="journal article" name="Sci. Rep.">
        <title>Genome-scale phylogenetic analyses confirm Olpidium as the closest living zoosporic fungus to the non-flagellated, terrestrial fungi.</title>
        <authorList>
            <person name="Chang Y."/>
            <person name="Rochon D."/>
            <person name="Sekimoto S."/>
            <person name="Wang Y."/>
            <person name="Chovatia M."/>
            <person name="Sandor L."/>
            <person name="Salamov A."/>
            <person name="Grigoriev I.V."/>
            <person name="Stajich J.E."/>
            <person name="Spatafora J.W."/>
        </authorList>
    </citation>
    <scope>NUCLEOTIDE SEQUENCE [LARGE SCALE GENOMIC DNA]</scope>
    <source>
        <strain evidence="12">S191</strain>
    </source>
</reference>
<keyword evidence="3 10" id="KW-0813">Transport</keyword>
<organism evidence="12 13">
    <name type="scientific">Olpidium bornovanus</name>
    <dbReference type="NCBI Taxonomy" id="278681"/>
    <lineage>
        <taxon>Eukaryota</taxon>
        <taxon>Fungi</taxon>
        <taxon>Fungi incertae sedis</taxon>
        <taxon>Olpidiomycota</taxon>
        <taxon>Olpidiomycotina</taxon>
        <taxon>Olpidiomycetes</taxon>
        <taxon>Olpidiales</taxon>
        <taxon>Olpidiaceae</taxon>
        <taxon>Olpidium</taxon>
    </lineage>
</organism>
<dbReference type="InterPro" id="IPR000245">
    <property type="entry name" value="ATPase_proteolipid_csu"/>
</dbReference>
<proteinExistence type="inferred from homology"/>
<dbReference type="Gene3D" id="1.20.120.610">
    <property type="entry name" value="lithium bound rotor ring of v- atpase"/>
    <property type="match status" value="1"/>
</dbReference>
<keyword evidence="13" id="KW-1185">Reference proteome</keyword>
<dbReference type="InterPro" id="IPR035921">
    <property type="entry name" value="F/V-ATP_Csub_sf"/>
</dbReference>
<comment type="caution">
    <text evidence="12">The sequence shown here is derived from an EMBL/GenBank/DDBJ whole genome shotgun (WGS) entry which is preliminary data.</text>
</comment>
<dbReference type="Proteomes" id="UP000673691">
    <property type="component" value="Unassembled WGS sequence"/>
</dbReference>
<evidence type="ECO:0000259" key="11">
    <source>
        <dbReference type="Pfam" id="PF00137"/>
    </source>
</evidence>
<evidence type="ECO:0000313" key="12">
    <source>
        <dbReference type="EMBL" id="KAG5461520.1"/>
    </source>
</evidence>
<evidence type="ECO:0000256" key="2">
    <source>
        <dbReference type="ARBA" id="ARBA00007296"/>
    </source>
</evidence>
<keyword evidence="6 10" id="KW-0406">Ion transport</keyword>
<dbReference type="AlphaFoldDB" id="A0A8H7ZY37"/>
<evidence type="ECO:0000256" key="7">
    <source>
        <dbReference type="ARBA" id="ARBA00023136"/>
    </source>
</evidence>
<comment type="subunit">
    <text evidence="9 10">V-ATPase is a heteromultimeric enzyme composed of a peripheral catalytic V1 complex (components A to H) attached to an integral membrane V0 proton pore complex (components: a, c, c', c'', d, e, f and VOA1). The decameric c-ring forms the proton-conducting pore, and is composed of eight proteolipid subunits c, one subunit c' and one subunit c''.</text>
</comment>
<comment type="subcellular location">
    <subcellularLocation>
        <location evidence="1">Membrane</location>
        <topology evidence="1">Multi-pass membrane protein</topology>
    </subcellularLocation>
</comment>
<feature type="transmembrane region" description="Helical" evidence="10">
    <location>
        <begin position="24"/>
        <end position="47"/>
    </location>
</feature>
<dbReference type="PANTHER" id="PTHR10263">
    <property type="entry name" value="V-TYPE PROTON ATPASE PROTEOLIPID SUBUNIT"/>
    <property type="match status" value="1"/>
</dbReference>
<accession>A0A8H7ZY37</accession>
<dbReference type="GO" id="GO:0005774">
    <property type="term" value="C:vacuolar membrane"/>
    <property type="evidence" value="ECO:0007669"/>
    <property type="project" value="UniProtKB-ARBA"/>
</dbReference>
<feature type="transmembrane region" description="Helical" evidence="10">
    <location>
        <begin position="91"/>
        <end position="113"/>
    </location>
</feature>
<evidence type="ECO:0000256" key="8">
    <source>
        <dbReference type="ARBA" id="ARBA00045519"/>
    </source>
</evidence>
<comment type="function">
    <text evidence="10">Proton-conducting pore forming of the V0 complex of vacuolar(H+)-ATPase (V-ATPase), a multisubunit enzyme composed of a peripheral complex (V1) that hydrolyzes ATP and a membrane integral complex (V0) that translocates protons. V-ATPase is responsible for acidifying and maintaining the pH of intracellular compartments.</text>
</comment>
<dbReference type="SUPFAM" id="SSF81333">
    <property type="entry name" value="F1F0 ATP synthase subunit C"/>
    <property type="match status" value="1"/>
</dbReference>
<dbReference type="GO" id="GO:0033179">
    <property type="term" value="C:proton-transporting V-type ATPase, V0 domain"/>
    <property type="evidence" value="ECO:0007669"/>
    <property type="project" value="InterPro"/>
</dbReference>
<dbReference type="Pfam" id="PF00137">
    <property type="entry name" value="ATP-synt_C"/>
    <property type="match status" value="1"/>
</dbReference>
<sequence>MAFVFSSKMGNSNSGKMTFVAKNFFTTFAIFLGGLTVGTCNLTVALADAQDPQLFVKILVIEIFSSVLRLFGLIVGLLMVCLPASLRSIAPGLHCFLTSTVRLLTFPVFRLFLSPRSEKRRAWTPNINRHRNSAGNFVYFTRTFERANSPCFVYLFLFVYPRRT</sequence>